<name>A0AA86V485_9FABA</name>
<dbReference type="InterPro" id="IPR038973">
    <property type="entry name" value="MutL/Mlh/Pms-like"/>
</dbReference>
<dbReference type="Pfam" id="PF13589">
    <property type="entry name" value="HATPase_c_3"/>
    <property type="match status" value="1"/>
</dbReference>
<reference evidence="2" key="1">
    <citation type="submission" date="2023-10" db="EMBL/GenBank/DDBJ databases">
        <authorList>
            <person name="Domelevo Entfellner J.-B."/>
        </authorList>
    </citation>
    <scope>NUCLEOTIDE SEQUENCE</scope>
</reference>
<sequence length="106" mass="11902">MASIKPLPGAVRSSLRSGIFLFDFTRVVEELVFNSLDARATKVSVFVSIGKCYLKVVDNGSGITRDGLELVGERYGMHFFVFVSLFDVPTCSIFWWPFPERSTTKI</sequence>
<keyword evidence="3" id="KW-1185">Reference proteome</keyword>
<dbReference type="SUPFAM" id="SSF55874">
    <property type="entry name" value="ATPase domain of HSP90 chaperone/DNA topoisomerase II/histidine kinase"/>
    <property type="match status" value="1"/>
</dbReference>
<dbReference type="PANTHER" id="PTHR10073">
    <property type="entry name" value="DNA MISMATCH REPAIR PROTEIN MLH, PMS, MUTL"/>
    <property type="match status" value="1"/>
</dbReference>
<dbReference type="Gramene" id="rna-AYBTSS11_LOCUS4844">
    <property type="protein sequence ID" value="CAJ1930676.1"/>
    <property type="gene ID" value="gene-AYBTSS11_LOCUS4844"/>
</dbReference>
<comment type="similarity">
    <text evidence="1">Belongs to the DNA mismatch repair MutL/HexB family.</text>
</comment>
<gene>
    <name evidence="2" type="ORF">AYBTSS11_LOCUS4844</name>
</gene>
<dbReference type="PANTHER" id="PTHR10073:SF47">
    <property type="entry name" value="DNA MISMATCH REPAIR PROTEIN MLH3"/>
    <property type="match status" value="1"/>
</dbReference>
<protein>
    <submittedName>
        <fullName evidence="2">Uncharacterized protein</fullName>
    </submittedName>
</protein>
<dbReference type="GO" id="GO:0032300">
    <property type="term" value="C:mismatch repair complex"/>
    <property type="evidence" value="ECO:0007669"/>
    <property type="project" value="InterPro"/>
</dbReference>
<dbReference type="AlphaFoldDB" id="A0AA86V485"/>
<dbReference type="Proteomes" id="UP001189624">
    <property type="component" value="Chromosome 2"/>
</dbReference>
<evidence type="ECO:0000313" key="3">
    <source>
        <dbReference type="Proteomes" id="UP001189624"/>
    </source>
</evidence>
<dbReference type="EMBL" id="OY731399">
    <property type="protein sequence ID" value="CAJ1930676.1"/>
    <property type="molecule type" value="Genomic_DNA"/>
</dbReference>
<proteinExistence type="inferred from homology"/>
<organism evidence="2 3">
    <name type="scientific">Sphenostylis stenocarpa</name>
    <dbReference type="NCBI Taxonomy" id="92480"/>
    <lineage>
        <taxon>Eukaryota</taxon>
        <taxon>Viridiplantae</taxon>
        <taxon>Streptophyta</taxon>
        <taxon>Embryophyta</taxon>
        <taxon>Tracheophyta</taxon>
        <taxon>Spermatophyta</taxon>
        <taxon>Magnoliopsida</taxon>
        <taxon>eudicotyledons</taxon>
        <taxon>Gunneridae</taxon>
        <taxon>Pentapetalae</taxon>
        <taxon>rosids</taxon>
        <taxon>fabids</taxon>
        <taxon>Fabales</taxon>
        <taxon>Fabaceae</taxon>
        <taxon>Papilionoideae</taxon>
        <taxon>50 kb inversion clade</taxon>
        <taxon>NPAAA clade</taxon>
        <taxon>indigoferoid/millettioid clade</taxon>
        <taxon>Phaseoleae</taxon>
        <taxon>Sphenostylis</taxon>
    </lineage>
</organism>
<dbReference type="InterPro" id="IPR036890">
    <property type="entry name" value="HATPase_C_sf"/>
</dbReference>
<evidence type="ECO:0000313" key="2">
    <source>
        <dbReference type="EMBL" id="CAJ1930676.1"/>
    </source>
</evidence>
<dbReference type="GO" id="GO:0140664">
    <property type="term" value="F:ATP-dependent DNA damage sensor activity"/>
    <property type="evidence" value="ECO:0007669"/>
    <property type="project" value="InterPro"/>
</dbReference>
<dbReference type="Gene3D" id="3.30.565.10">
    <property type="entry name" value="Histidine kinase-like ATPase, C-terminal domain"/>
    <property type="match status" value="1"/>
</dbReference>
<dbReference type="GO" id="GO:0006298">
    <property type="term" value="P:mismatch repair"/>
    <property type="evidence" value="ECO:0007669"/>
    <property type="project" value="InterPro"/>
</dbReference>
<dbReference type="GO" id="GO:0016887">
    <property type="term" value="F:ATP hydrolysis activity"/>
    <property type="evidence" value="ECO:0007669"/>
    <property type="project" value="InterPro"/>
</dbReference>
<accession>A0AA86V485</accession>
<evidence type="ECO:0000256" key="1">
    <source>
        <dbReference type="ARBA" id="ARBA00006082"/>
    </source>
</evidence>